<evidence type="ECO:0000256" key="2">
    <source>
        <dbReference type="SAM" id="SignalP"/>
    </source>
</evidence>
<dbReference type="InterPro" id="IPR051829">
    <property type="entry name" value="Multiheme_Cytochr_ET"/>
</dbReference>
<dbReference type="Gene3D" id="1.10.1130.10">
    <property type="entry name" value="Flavocytochrome C3, Chain A"/>
    <property type="match status" value="1"/>
</dbReference>
<organism evidence="3 4">
    <name type="scientific">Oryzomonas japonica</name>
    <dbReference type="NCBI Taxonomy" id="2603858"/>
    <lineage>
        <taxon>Bacteria</taxon>
        <taxon>Pseudomonadati</taxon>
        <taxon>Thermodesulfobacteriota</taxon>
        <taxon>Desulfuromonadia</taxon>
        <taxon>Geobacterales</taxon>
        <taxon>Geobacteraceae</taxon>
        <taxon>Oryzomonas</taxon>
    </lineage>
</organism>
<protein>
    <submittedName>
        <fullName evidence="3">Cytochrome C</fullName>
    </submittedName>
</protein>
<comment type="caution">
    <text evidence="3">The sequence shown here is derived from an EMBL/GenBank/DDBJ whole genome shotgun (WGS) entry which is preliminary data.</text>
</comment>
<dbReference type="Proteomes" id="UP000420562">
    <property type="component" value="Unassembled WGS sequence"/>
</dbReference>
<dbReference type="InterPro" id="IPR036280">
    <property type="entry name" value="Multihaem_cyt_sf"/>
</dbReference>
<gene>
    <name evidence="3" type="ORF">F6V25_12550</name>
</gene>
<sequence length="793" mass="83891">MQIKKLSMMLLGALSCAVLLNGCGASSKEAGVLPSDVPSVGDAVCRQCHSADVDALTGVGIVAQYDSSSPHKDSPYANNGNGCEACHGGGAQHNGVGPIPYPKPYDGNGTRCATCHTGGYATNAPTMFASSKHANVQVETSSPCLRCHSNEGAVLGATYGLTGNRTLMDNTTYQGLVPLAKEYTQFKCETCHEHGAGLRPVKTHDAAGNLVNWNPSGSNLNNDQFNFCTSCHGLVDNDRKHVMASGNTPTIFGTISTVKVGHHETTWYRVIATTHYNNPNNTVNGITGYVIRKTGDKPCFDCHAHEARTNTNLNNPASATYSAANETIYTKWASSGHAGDLLKAKYAAVGTTANSAALVDTAMTTGVNDTTAAAWNHYDWSGTSRQTCQRCHTATGASNFLSNPAKYDNTANDFSHLAGWKTSSKSSNQREMLYCWGCHSNAGAGVLRNPGAYTAQEYTMNGAKAAYPDVVASNLCIACHSGQASGETITALADTSMSNVSFVNSHYMAAAGTMYMKMGFINFTSLTAVIGSSTYGQTLKSDTDIQGGVTSWHRKLGTPAVEGDDLAVGSGILTSNGPCVTCHMKGYETGTGSKHLALATRPGSGHSLEIDTNAFQQVCINCHSDNGGAADGSTVWSVLIQPASDKFQAALTVATSLLHNNFNIDYDSANYPYFFPVGVDHTVRTNGVTDWTRSGALTNAQAKKLMGACFNINMLSREPGAYIHARTYSQRLLYDTIDFLDDKAMNMSVGATLVAAPFSYTKGTDANTGTTPVVSYLLNHSHGTGAWSSPERP</sequence>
<dbReference type="SUPFAM" id="SSF48695">
    <property type="entry name" value="Multiheme cytochromes"/>
    <property type="match status" value="2"/>
</dbReference>
<reference evidence="3 4" key="1">
    <citation type="submission" date="2019-09" db="EMBL/GenBank/DDBJ databases">
        <title>Geobacter sp. Red96, a novel strain isolated from paddy soil.</title>
        <authorList>
            <person name="Xu Z."/>
            <person name="Masuda Y."/>
            <person name="Itoh H."/>
            <person name="Senoo K."/>
        </authorList>
    </citation>
    <scope>NUCLEOTIDE SEQUENCE [LARGE SCALE GENOMIC DNA]</scope>
    <source>
        <strain evidence="3 4">Red96</strain>
    </source>
</reference>
<dbReference type="AlphaFoldDB" id="A0A7J4ZNG8"/>
<keyword evidence="4" id="KW-1185">Reference proteome</keyword>
<dbReference type="RefSeq" id="WP_151128903.1">
    <property type="nucleotide sequence ID" value="NZ_VZQZ01000008.1"/>
</dbReference>
<evidence type="ECO:0000256" key="1">
    <source>
        <dbReference type="ARBA" id="ARBA00022729"/>
    </source>
</evidence>
<name>A0A7J4ZNG8_9BACT</name>
<dbReference type="GO" id="GO:0016491">
    <property type="term" value="F:oxidoreductase activity"/>
    <property type="evidence" value="ECO:0007669"/>
    <property type="project" value="TreeGrafter"/>
</dbReference>
<dbReference type="PROSITE" id="PS51257">
    <property type="entry name" value="PROKAR_LIPOPROTEIN"/>
    <property type="match status" value="1"/>
</dbReference>
<dbReference type="EMBL" id="VZQZ01000008">
    <property type="protein sequence ID" value="KAB0664368.1"/>
    <property type="molecule type" value="Genomic_DNA"/>
</dbReference>
<keyword evidence="1 2" id="KW-0732">Signal</keyword>
<accession>A0A7J4ZNG8</accession>
<dbReference type="Gene3D" id="3.90.10.10">
    <property type="entry name" value="Cytochrome C3"/>
    <property type="match status" value="1"/>
</dbReference>
<evidence type="ECO:0000313" key="4">
    <source>
        <dbReference type="Proteomes" id="UP000420562"/>
    </source>
</evidence>
<feature type="chain" id="PRO_5029628057" evidence="2">
    <location>
        <begin position="21"/>
        <end position="793"/>
    </location>
</feature>
<feature type="signal peptide" evidence="2">
    <location>
        <begin position="1"/>
        <end position="20"/>
    </location>
</feature>
<proteinExistence type="predicted"/>
<evidence type="ECO:0000313" key="3">
    <source>
        <dbReference type="EMBL" id="KAB0664368.1"/>
    </source>
</evidence>
<dbReference type="PANTHER" id="PTHR35038:SF8">
    <property type="entry name" value="C-TYPE POLYHEME CYTOCHROME OMCC"/>
    <property type="match status" value="1"/>
</dbReference>
<dbReference type="PANTHER" id="PTHR35038">
    <property type="entry name" value="DISSIMILATORY SULFITE REDUCTASE SIRA"/>
    <property type="match status" value="1"/>
</dbReference>